<name>A0A1X9I1M8_STRSU</name>
<dbReference type="AlphaFoldDB" id="A0A1X9I1M8"/>
<accession>A0A1X9I1M8</accession>
<dbReference type="InterPro" id="IPR013762">
    <property type="entry name" value="Integrase-like_cat_sf"/>
</dbReference>
<dbReference type="GO" id="GO:0006310">
    <property type="term" value="P:DNA recombination"/>
    <property type="evidence" value="ECO:0007669"/>
    <property type="project" value="UniProtKB-KW"/>
</dbReference>
<feature type="domain" description="Tyr recombinase" evidence="4">
    <location>
        <begin position="175"/>
        <end position="377"/>
    </location>
</feature>
<dbReference type="InterPro" id="IPR010998">
    <property type="entry name" value="Integrase_recombinase_N"/>
</dbReference>
<dbReference type="EMBL" id="KX077883">
    <property type="protein sequence ID" value="ANJ64023.1"/>
    <property type="molecule type" value="Genomic_DNA"/>
</dbReference>
<dbReference type="EMBL" id="JABXEU010000005">
    <property type="protein sequence ID" value="NVH36065.1"/>
    <property type="molecule type" value="Genomic_DNA"/>
</dbReference>
<evidence type="ECO:0000313" key="7">
    <source>
        <dbReference type="Proteomes" id="UP000548355"/>
    </source>
</evidence>
<dbReference type="InterPro" id="IPR050090">
    <property type="entry name" value="Tyrosine_recombinase_XerCD"/>
</dbReference>
<dbReference type="Proteomes" id="UP000548355">
    <property type="component" value="Unassembled WGS sequence"/>
</dbReference>
<evidence type="ECO:0000256" key="3">
    <source>
        <dbReference type="ARBA" id="ARBA00023172"/>
    </source>
</evidence>
<evidence type="ECO:0000256" key="2">
    <source>
        <dbReference type="ARBA" id="ARBA00023125"/>
    </source>
</evidence>
<sequence>MTKNYKGVNRDKKGRIYIQTEFKANPITGKRQRYKSYLNRWGKPFDTEKEAYNELCRVRAEHHDKFEYADYDISYKAFMNSVFLPYYKQTVQGLTYRTAMVHFELFIEEFGDTKLRNITPRMCEQFRVKIIANYSPNYAKQLWCRFKQSLGYAERLEYIKSFPCKSLDNPKGKRPETKFWTYEEFLKVINQFDLTDYEDHLRFVTVWLYYMTGVRVSEGFSLIWSDFNAKKKTLHVQSTLEAIGKGQYLRKLQTKTEAGKRYISLDDETVRILSEWRKIQVANSKDNYILSRFGEPMVKSTLSRMLKRYALKAGVPVITGKGLRHSHDSFMINVLHLDVVALSHRSGRIDKATTLNTYSHYYQVDNTIGGQIQEVLEQSGVAKTKSDKTVGYPTIHPTTIEG</sequence>
<evidence type="ECO:0000259" key="4">
    <source>
        <dbReference type="PROSITE" id="PS51898"/>
    </source>
</evidence>
<evidence type="ECO:0000256" key="1">
    <source>
        <dbReference type="ARBA" id="ARBA00008857"/>
    </source>
</evidence>
<proteinExistence type="inferred from homology"/>
<dbReference type="InterPro" id="IPR002104">
    <property type="entry name" value="Integrase_catalytic"/>
</dbReference>
<evidence type="ECO:0000313" key="5">
    <source>
        <dbReference type="EMBL" id="ANJ64023.1"/>
    </source>
</evidence>
<dbReference type="Gene3D" id="1.10.443.10">
    <property type="entry name" value="Intergrase catalytic core"/>
    <property type="match status" value="1"/>
</dbReference>
<dbReference type="SUPFAM" id="SSF56349">
    <property type="entry name" value="DNA breaking-rejoining enzymes"/>
    <property type="match status" value="1"/>
</dbReference>
<dbReference type="PANTHER" id="PTHR30349">
    <property type="entry name" value="PHAGE INTEGRASE-RELATED"/>
    <property type="match status" value="1"/>
</dbReference>
<reference evidence="5" key="1">
    <citation type="journal article" date="2016" name="Front. Cell. Infect. Microbiol.">
        <title>Evolution and Diversity of the Antimicrobial Resistance Associated Mobilome in Streptococcus suis: A Probable Mobile Genetic Elements Reservoir for Other Streptococci.</title>
        <authorList>
            <person name="Huang J."/>
            <person name="Ma J."/>
            <person name="Shang K."/>
            <person name="Hu X."/>
            <person name="Liang Y."/>
            <person name="Li D."/>
            <person name="Wu Z."/>
            <person name="Dai L."/>
            <person name="Chen L."/>
            <person name="Wang L."/>
        </authorList>
    </citation>
    <scope>NUCLEOTIDE SEQUENCE</scope>
    <source>
        <strain evidence="5">ZJ20091101</strain>
    </source>
</reference>
<dbReference type="PROSITE" id="PS51898">
    <property type="entry name" value="TYR_RECOMBINASE"/>
    <property type="match status" value="1"/>
</dbReference>
<organism evidence="5">
    <name type="scientific">Streptococcus suis</name>
    <dbReference type="NCBI Taxonomy" id="1307"/>
    <lineage>
        <taxon>Bacteria</taxon>
        <taxon>Bacillati</taxon>
        <taxon>Bacillota</taxon>
        <taxon>Bacilli</taxon>
        <taxon>Lactobacillales</taxon>
        <taxon>Streptococcaceae</taxon>
        <taxon>Streptococcus</taxon>
    </lineage>
</organism>
<keyword evidence="3" id="KW-0233">DNA recombination</keyword>
<dbReference type="Pfam" id="PF00589">
    <property type="entry name" value="Phage_integrase"/>
    <property type="match status" value="1"/>
</dbReference>
<dbReference type="CDD" id="cd01189">
    <property type="entry name" value="INT_ICEBs1_C_like"/>
    <property type="match status" value="1"/>
</dbReference>
<dbReference type="GO" id="GO:0015074">
    <property type="term" value="P:DNA integration"/>
    <property type="evidence" value="ECO:0007669"/>
    <property type="project" value="InterPro"/>
</dbReference>
<evidence type="ECO:0000313" key="6">
    <source>
        <dbReference type="EMBL" id="NVH36065.1"/>
    </source>
</evidence>
<gene>
    <name evidence="6" type="ORF">HU146_02150</name>
</gene>
<dbReference type="InterPro" id="IPR011010">
    <property type="entry name" value="DNA_brk_join_enz"/>
</dbReference>
<comment type="similarity">
    <text evidence="1">Belongs to the 'phage' integrase family.</text>
</comment>
<dbReference type="GO" id="GO:0003677">
    <property type="term" value="F:DNA binding"/>
    <property type="evidence" value="ECO:0007669"/>
    <property type="project" value="UniProtKB-KW"/>
</dbReference>
<reference evidence="6 7" key="2">
    <citation type="submission" date="2020-06" db="EMBL/GenBank/DDBJ databases">
        <title>Pan-genome analysis of Streptococcus suis serotype 2 revealed genomic diversity among strains of different virulence.</title>
        <authorList>
            <person name="Guo G."/>
            <person name="Zhang W."/>
        </authorList>
    </citation>
    <scope>NUCLEOTIDE SEQUENCE [LARGE SCALE GENOMIC DNA]</scope>
    <source>
        <strain evidence="6 7">ZJ92091101</strain>
    </source>
</reference>
<dbReference type="RefSeq" id="WP_024406085.1">
    <property type="nucleotide sequence ID" value="NZ_CEDM01000007.1"/>
</dbReference>
<dbReference type="PANTHER" id="PTHR30349:SF64">
    <property type="entry name" value="PROPHAGE INTEGRASE INTD-RELATED"/>
    <property type="match status" value="1"/>
</dbReference>
<protein>
    <submittedName>
        <fullName evidence="5 6">Integrase</fullName>
    </submittedName>
</protein>
<keyword evidence="2" id="KW-0238">DNA-binding</keyword>
<dbReference type="Gene3D" id="1.10.150.130">
    <property type="match status" value="1"/>
</dbReference>